<protein>
    <submittedName>
        <fullName evidence="2">Retrovirus-related Pol polyprotein from transposon TNT 1-94</fullName>
    </submittedName>
</protein>
<proteinExistence type="predicted"/>
<evidence type="ECO:0000259" key="1">
    <source>
        <dbReference type="Pfam" id="PF07727"/>
    </source>
</evidence>
<dbReference type="InterPro" id="IPR043502">
    <property type="entry name" value="DNA/RNA_pol_sf"/>
</dbReference>
<name>A0A151RDB5_CAJCA</name>
<evidence type="ECO:0000313" key="2">
    <source>
        <dbReference type="EMBL" id="KYP40644.1"/>
    </source>
</evidence>
<dbReference type="InterPro" id="IPR013103">
    <property type="entry name" value="RVT_2"/>
</dbReference>
<dbReference type="Gramene" id="C.cajan_36157.t">
    <property type="protein sequence ID" value="C.cajan_36157.t"/>
    <property type="gene ID" value="C.cajan_36157"/>
</dbReference>
<dbReference type="EMBL" id="KQ483822">
    <property type="protein sequence ID" value="KYP40644.1"/>
    <property type="molecule type" value="Genomic_DNA"/>
</dbReference>
<gene>
    <name evidence="2" type="ORF">KK1_037998</name>
</gene>
<dbReference type="Proteomes" id="UP000075243">
    <property type="component" value="Unassembled WGS sequence"/>
</dbReference>
<feature type="domain" description="Reverse transcriptase Ty1/copia-type" evidence="1">
    <location>
        <begin position="5"/>
        <end position="86"/>
    </location>
</feature>
<keyword evidence="3" id="KW-1185">Reference proteome</keyword>
<accession>A0A151RDB5</accession>
<sequence>MNDILLVQIYVDDIIFGATNDYLCKEFSSDMQSEFEMSMMGELNFFLGLQIRQTKNGIFINQSKYCKELLKRFGMENAKSMATPMSTTCYLDKDEVGKSIDVKKYRGMIGSLLYLSASRPDIMFSVCLCARYQSNPKESHLSAVKRIMRYLLGERFDSLDSCMTRLEDEVKSLRHPTE</sequence>
<dbReference type="SUPFAM" id="SSF56672">
    <property type="entry name" value="DNA/RNA polymerases"/>
    <property type="match status" value="1"/>
</dbReference>
<dbReference type="Pfam" id="PF07727">
    <property type="entry name" value="RVT_2"/>
    <property type="match status" value="1"/>
</dbReference>
<organism evidence="2 3">
    <name type="scientific">Cajanus cajan</name>
    <name type="common">Pigeon pea</name>
    <name type="synonym">Cajanus indicus</name>
    <dbReference type="NCBI Taxonomy" id="3821"/>
    <lineage>
        <taxon>Eukaryota</taxon>
        <taxon>Viridiplantae</taxon>
        <taxon>Streptophyta</taxon>
        <taxon>Embryophyta</taxon>
        <taxon>Tracheophyta</taxon>
        <taxon>Spermatophyta</taxon>
        <taxon>Magnoliopsida</taxon>
        <taxon>eudicotyledons</taxon>
        <taxon>Gunneridae</taxon>
        <taxon>Pentapetalae</taxon>
        <taxon>rosids</taxon>
        <taxon>fabids</taxon>
        <taxon>Fabales</taxon>
        <taxon>Fabaceae</taxon>
        <taxon>Papilionoideae</taxon>
        <taxon>50 kb inversion clade</taxon>
        <taxon>NPAAA clade</taxon>
        <taxon>indigoferoid/millettioid clade</taxon>
        <taxon>Phaseoleae</taxon>
        <taxon>Cajanus</taxon>
    </lineage>
</organism>
<reference evidence="2" key="1">
    <citation type="journal article" date="2012" name="Nat. Biotechnol.">
        <title>Draft genome sequence of pigeonpea (Cajanus cajan), an orphan legume crop of resource-poor farmers.</title>
        <authorList>
            <person name="Varshney R.K."/>
            <person name="Chen W."/>
            <person name="Li Y."/>
            <person name="Bharti A.K."/>
            <person name="Saxena R.K."/>
            <person name="Schlueter J.A."/>
            <person name="Donoghue M.T."/>
            <person name="Azam S."/>
            <person name="Fan G."/>
            <person name="Whaley A.M."/>
            <person name="Farmer A.D."/>
            <person name="Sheridan J."/>
            <person name="Iwata A."/>
            <person name="Tuteja R."/>
            <person name="Penmetsa R.V."/>
            <person name="Wu W."/>
            <person name="Upadhyaya H.D."/>
            <person name="Yang S.P."/>
            <person name="Shah T."/>
            <person name="Saxena K.B."/>
            <person name="Michael T."/>
            <person name="McCombie W.R."/>
            <person name="Yang B."/>
            <person name="Zhang G."/>
            <person name="Yang H."/>
            <person name="Wang J."/>
            <person name="Spillane C."/>
            <person name="Cook D.R."/>
            <person name="May G.D."/>
            <person name="Xu X."/>
            <person name="Jackson S.A."/>
        </authorList>
    </citation>
    <scope>NUCLEOTIDE SEQUENCE [LARGE SCALE GENOMIC DNA]</scope>
</reference>
<dbReference type="PANTHER" id="PTHR11439">
    <property type="entry name" value="GAG-POL-RELATED RETROTRANSPOSON"/>
    <property type="match status" value="1"/>
</dbReference>
<dbReference type="OMA" id="MGEEECN"/>
<dbReference type="AlphaFoldDB" id="A0A151RDB5"/>
<evidence type="ECO:0000313" key="3">
    <source>
        <dbReference type="Proteomes" id="UP000075243"/>
    </source>
</evidence>
<dbReference type="PANTHER" id="PTHR11439:SF483">
    <property type="entry name" value="PEPTIDE SYNTHASE GLIP-LIKE, PUTATIVE (AFU_ORTHOLOGUE AFUA_3G12920)-RELATED"/>
    <property type="match status" value="1"/>
</dbReference>